<protein>
    <submittedName>
        <fullName evidence="1">Uncharacterized protein</fullName>
    </submittedName>
</protein>
<reference evidence="1" key="1">
    <citation type="submission" date="2018-05" db="EMBL/GenBank/DDBJ databases">
        <title>Draft genome of Mucuna pruriens seed.</title>
        <authorList>
            <person name="Nnadi N.E."/>
            <person name="Vos R."/>
            <person name="Hasami M.H."/>
            <person name="Devisetty U.K."/>
            <person name="Aguiy J.C."/>
        </authorList>
    </citation>
    <scope>NUCLEOTIDE SEQUENCE [LARGE SCALE GENOMIC DNA]</scope>
    <source>
        <strain evidence="1">JCA_2017</strain>
    </source>
</reference>
<feature type="non-terminal residue" evidence="1">
    <location>
        <position position="132"/>
    </location>
</feature>
<evidence type="ECO:0000313" key="1">
    <source>
        <dbReference type="EMBL" id="RDX61362.1"/>
    </source>
</evidence>
<name>A0A371E5Q0_MUCPR</name>
<feature type="non-terminal residue" evidence="1">
    <location>
        <position position="1"/>
    </location>
</feature>
<evidence type="ECO:0000313" key="2">
    <source>
        <dbReference type="Proteomes" id="UP000257109"/>
    </source>
</evidence>
<dbReference type="PANTHER" id="PTHR33067">
    <property type="entry name" value="RNA-DIRECTED DNA POLYMERASE-RELATED"/>
    <property type="match status" value="1"/>
</dbReference>
<organism evidence="1 2">
    <name type="scientific">Mucuna pruriens</name>
    <name type="common">Velvet bean</name>
    <name type="synonym">Dolichos pruriens</name>
    <dbReference type="NCBI Taxonomy" id="157652"/>
    <lineage>
        <taxon>Eukaryota</taxon>
        <taxon>Viridiplantae</taxon>
        <taxon>Streptophyta</taxon>
        <taxon>Embryophyta</taxon>
        <taxon>Tracheophyta</taxon>
        <taxon>Spermatophyta</taxon>
        <taxon>Magnoliopsida</taxon>
        <taxon>eudicotyledons</taxon>
        <taxon>Gunneridae</taxon>
        <taxon>Pentapetalae</taxon>
        <taxon>rosids</taxon>
        <taxon>fabids</taxon>
        <taxon>Fabales</taxon>
        <taxon>Fabaceae</taxon>
        <taxon>Papilionoideae</taxon>
        <taxon>50 kb inversion clade</taxon>
        <taxon>NPAAA clade</taxon>
        <taxon>indigoferoid/millettioid clade</taxon>
        <taxon>Phaseoleae</taxon>
        <taxon>Mucuna</taxon>
    </lineage>
</organism>
<dbReference type="PANTHER" id="PTHR33067:SF9">
    <property type="entry name" value="RNA-DIRECTED DNA POLYMERASE"/>
    <property type="match status" value="1"/>
</dbReference>
<sequence>KEKVSLITSPKIYLPPIPFPQRLVRPKLNKQFAKFLDMIKQEMATYAKFLKNSLANRRKVDERETMTLVYKKLSSKLKNSSSFSILCLIRGTKFEKALCSGLMLDLGKLKPITMSIQLLDKSLKYLVRHELD</sequence>
<dbReference type="EMBL" id="QJKJ01016183">
    <property type="protein sequence ID" value="RDX61362.1"/>
    <property type="molecule type" value="Genomic_DNA"/>
</dbReference>
<dbReference type="AlphaFoldDB" id="A0A371E5Q0"/>
<gene>
    <name evidence="1" type="ORF">CR513_60418</name>
</gene>
<keyword evidence="2" id="KW-1185">Reference proteome</keyword>
<dbReference type="Proteomes" id="UP000257109">
    <property type="component" value="Unassembled WGS sequence"/>
</dbReference>
<accession>A0A371E5Q0</accession>
<proteinExistence type="predicted"/>
<comment type="caution">
    <text evidence="1">The sequence shown here is derived from an EMBL/GenBank/DDBJ whole genome shotgun (WGS) entry which is preliminary data.</text>
</comment>